<dbReference type="EC" id="4.1.3.17" evidence="5"/>
<dbReference type="CDD" id="cd16841">
    <property type="entry name" value="RraA_family"/>
    <property type="match status" value="1"/>
</dbReference>
<protein>
    <recommendedName>
        <fullName evidence="7">Putative 4-hydroxy-4-methyl-2-oxoglutarate aldolase</fullName>
        <ecNumber evidence="6">4.1.1.112</ecNumber>
        <ecNumber evidence="5">4.1.3.17</ecNumber>
    </recommendedName>
    <alternativeName>
        <fullName evidence="11">Oxaloacetate decarboxylase</fullName>
    </alternativeName>
    <alternativeName>
        <fullName evidence="9">Regulator of ribonuclease activity homolog</fullName>
    </alternativeName>
    <alternativeName>
        <fullName evidence="10">RraA-like protein</fullName>
    </alternativeName>
</protein>
<dbReference type="Gene3D" id="3.50.30.40">
    <property type="entry name" value="Ribonuclease E inhibitor RraA/RraA-like"/>
    <property type="match status" value="1"/>
</dbReference>
<comment type="subunit">
    <text evidence="4">Homotrimer.</text>
</comment>
<reference evidence="14" key="1">
    <citation type="journal article" date="2019" name="Int. J. Syst. Evol. Microbiol.">
        <title>The Global Catalogue of Microorganisms (GCM) 10K type strain sequencing project: providing services to taxonomists for standard genome sequencing and annotation.</title>
        <authorList>
            <consortium name="The Broad Institute Genomics Platform"/>
            <consortium name="The Broad Institute Genome Sequencing Center for Infectious Disease"/>
            <person name="Wu L."/>
            <person name="Ma J."/>
        </authorList>
    </citation>
    <scope>NUCLEOTIDE SEQUENCE [LARGE SCALE GENOMIC DNA]</scope>
    <source>
        <strain evidence="14">CGMCC 4.7241</strain>
    </source>
</reference>
<evidence type="ECO:0000256" key="5">
    <source>
        <dbReference type="ARBA" id="ARBA00012213"/>
    </source>
</evidence>
<evidence type="ECO:0000256" key="7">
    <source>
        <dbReference type="ARBA" id="ARBA00016549"/>
    </source>
</evidence>
<comment type="function">
    <text evidence="8">Catalyzes the aldol cleavage of 4-hydroxy-4-methyl-2-oxoglutarate (HMG) into 2 molecules of pyruvate. Also contains a secondary oxaloacetate (OAA) decarboxylase activity due to the common pyruvate enolate transition state formed following C-C bond cleavage in the retro-aldol and decarboxylation reactions.</text>
</comment>
<dbReference type="InterPro" id="IPR005493">
    <property type="entry name" value="RraA/RraA-like"/>
</dbReference>
<sequence>MATRVYRNVPRTLTPELLRGWAAVPTTIAADVLGASYVASSSLRPLRPFGSAERLAGPAVTAWCAPGDFGAVAHAIEVAEAGDVLLVDASTGVDAAVTGEILTGVARRKGVAGLAVDGAVRDTAALASWSDFPVFARSVCARRPPGLAGGTVNAPLSFAGVLASPGDLVLGDDDGLLVLPASVAVSGLAAALAHVEAEQSWVTQLEAGRTLLEVFHLDPPELAD</sequence>
<evidence type="ECO:0000256" key="9">
    <source>
        <dbReference type="ARBA" id="ARBA00029596"/>
    </source>
</evidence>
<gene>
    <name evidence="13" type="ORF">ACFOUW_17590</name>
</gene>
<evidence type="ECO:0000256" key="1">
    <source>
        <dbReference type="ARBA" id="ARBA00001342"/>
    </source>
</evidence>
<dbReference type="RefSeq" id="WP_205118935.1">
    <property type="nucleotide sequence ID" value="NZ_JAFBCM010000001.1"/>
</dbReference>
<evidence type="ECO:0000313" key="14">
    <source>
        <dbReference type="Proteomes" id="UP001595699"/>
    </source>
</evidence>
<comment type="caution">
    <text evidence="13">The sequence shown here is derived from an EMBL/GenBank/DDBJ whole genome shotgun (WGS) entry which is preliminary data.</text>
</comment>
<dbReference type="SUPFAM" id="SSF89562">
    <property type="entry name" value="RraA-like"/>
    <property type="match status" value="1"/>
</dbReference>
<evidence type="ECO:0000256" key="11">
    <source>
        <dbReference type="ARBA" id="ARBA00032305"/>
    </source>
</evidence>
<dbReference type="EC" id="4.1.1.112" evidence="6"/>
<proteinExistence type="inferred from homology"/>
<dbReference type="InterPro" id="IPR036704">
    <property type="entry name" value="RraA/RraA-like_sf"/>
</dbReference>
<evidence type="ECO:0000256" key="10">
    <source>
        <dbReference type="ARBA" id="ARBA00030169"/>
    </source>
</evidence>
<evidence type="ECO:0000256" key="6">
    <source>
        <dbReference type="ARBA" id="ARBA00012947"/>
    </source>
</evidence>
<evidence type="ECO:0000313" key="13">
    <source>
        <dbReference type="EMBL" id="MFC3762660.1"/>
    </source>
</evidence>
<evidence type="ECO:0000256" key="2">
    <source>
        <dbReference type="ARBA" id="ARBA00001968"/>
    </source>
</evidence>
<evidence type="ECO:0000256" key="4">
    <source>
        <dbReference type="ARBA" id="ARBA00011233"/>
    </source>
</evidence>
<dbReference type="PANTHER" id="PTHR33254">
    <property type="entry name" value="4-HYDROXY-4-METHYL-2-OXOGLUTARATE ALDOLASE 3-RELATED"/>
    <property type="match status" value="1"/>
</dbReference>
<accession>A0ABV7YG68</accession>
<dbReference type="Proteomes" id="UP001595699">
    <property type="component" value="Unassembled WGS sequence"/>
</dbReference>
<comment type="catalytic activity">
    <reaction evidence="12">
        <text>oxaloacetate + H(+) = pyruvate + CO2</text>
        <dbReference type="Rhea" id="RHEA:15641"/>
        <dbReference type="ChEBI" id="CHEBI:15361"/>
        <dbReference type="ChEBI" id="CHEBI:15378"/>
        <dbReference type="ChEBI" id="CHEBI:16452"/>
        <dbReference type="ChEBI" id="CHEBI:16526"/>
        <dbReference type="EC" id="4.1.1.112"/>
    </reaction>
</comment>
<comment type="similarity">
    <text evidence="3">Belongs to the class II aldolase/RraA-like family.</text>
</comment>
<dbReference type="PANTHER" id="PTHR33254:SF4">
    <property type="entry name" value="4-HYDROXY-4-METHYL-2-OXOGLUTARATE ALDOLASE 3-RELATED"/>
    <property type="match status" value="1"/>
</dbReference>
<comment type="cofactor">
    <cofactor evidence="2">
        <name>a divalent metal cation</name>
        <dbReference type="ChEBI" id="CHEBI:60240"/>
    </cofactor>
</comment>
<organism evidence="13 14">
    <name type="scientific">Tenggerimyces flavus</name>
    <dbReference type="NCBI Taxonomy" id="1708749"/>
    <lineage>
        <taxon>Bacteria</taxon>
        <taxon>Bacillati</taxon>
        <taxon>Actinomycetota</taxon>
        <taxon>Actinomycetes</taxon>
        <taxon>Propionibacteriales</taxon>
        <taxon>Nocardioidaceae</taxon>
        <taxon>Tenggerimyces</taxon>
    </lineage>
</organism>
<dbReference type="EMBL" id="JBHRZH010000015">
    <property type="protein sequence ID" value="MFC3762660.1"/>
    <property type="molecule type" value="Genomic_DNA"/>
</dbReference>
<dbReference type="Pfam" id="PF03737">
    <property type="entry name" value="RraA-like"/>
    <property type="match status" value="1"/>
</dbReference>
<evidence type="ECO:0000256" key="3">
    <source>
        <dbReference type="ARBA" id="ARBA00008621"/>
    </source>
</evidence>
<evidence type="ECO:0000256" key="12">
    <source>
        <dbReference type="ARBA" id="ARBA00047973"/>
    </source>
</evidence>
<comment type="catalytic activity">
    <reaction evidence="1">
        <text>4-hydroxy-4-methyl-2-oxoglutarate = 2 pyruvate</text>
        <dbReference type="Rhea" id="RHEA:22748"/>
        <dbReference type="ChEBI" id="CHEBI:15361"/>
        <dbReference type="ChEBI" id="CHEBI:58276"/>
        <dbReference type="EC" id="4.1.3.17"/>
    </reaction>
</comment>
<evidence type="ECO:0000256" key="8">
    <source>
        <dbReference type="ARBA" id="ARBA00025046"/>
    </source>
</evidence>
<keyword evidence="14" id="KW-1185">Reference proteome</keyword>
<name>A0ABV7YG68_9ACTN</name>